<accession>A0A0F9LRB4</accession>
<reference evidence="1" key="1">
    <citation type="journal article" date="2015" name="Nature">
        <title>Complex archaea that bridge the gap between prokaryotes and eukaryotes.</title>
        <authorList>
            <person name="Spang A."/>
            <person name="Saw J.H."/>
            <person name="Jorgensen S.L."/>
            <person name="Zaremba-Niedzwiedzka K."/>
            <person name="Martijn J."/>
            <person name="Lind A.E."/>
            <person name="van Eijk R."/>
            <person name="Schleper C."/>
            <person name="Guy L."/>
            <person name="Ettema T.J."/>
        </authorList>
    </citation>
    <scope>NUCLEOTIDE SEQUENCE</scope>
</reference>
<protein>
    <submittedName>
        <fullName evidence="1">Uncharacterized protein</fullName>
    </submittedName>
</protein>
<proteinExistence type="predicted"/>
<dbReference type="AlphaFoldDB" id="A0A0F9LRB4"/>
<dbReference type="EMBL" id="LAZR01011840">
    <property type="protein sequence ID" value="KKM57904.1"/>
    <property type="molecule type" value="Genomic_DNA"/>
</dbReference>
<comment type="caution">
    <text evidence="1">The sequence shown here is derived from an EMBL/GenBank/DDBJ whole genome shotgun (WGS) entry which is preliminary data.</text>
</comment>
<organism evidence="1">
    <name type="scientific">marine sediment metagenome</name>
    <dbReference type="NCBI Taxonomy" id="412755"/>
    <lineage>
        <taxon>unclassified sequences</taxon>
        <taxon>metagenomes</taxon>
        <taxon>ecological metagenomes</taxon>
    </lineage>
</organism>
<name>A0A0F9LRB4_9ZZZZ</name>
<sequence>MNCSNCGGTVVSAGKDAYRFYWRCVDCGQEFSTPIPG</sequence>
<gene>
    <name evidence="1" type="ORF">LCGC14_1550200</name>
</gene>
<evidence type="ECO:0000313" key="1">
    <source>
        <dbReference type="EMBL" id="KKM57904.1"/>
    </source>
</evidence>